<evidence type="ECO:0000256" key="2">
    <source>
        <dbReference type="ARBA" id="ARBA00004613"/>
    </source>
</evidence>
<evidence type="ECO:0000256" key="5">
    <source>
        <dbReference type="ARBA" id="ARBA00022525"/>
    </source>
</evidence>
<dbReference type="GO" id="GO:0042806">
    <property type="term" value="F:fucose binding"/>
    <property type="evidence" value="ECO:0007669"/>
    <property type="project" value="UniProtKB-ARBA"/>
</dbReference>
<sequence>MTSMSSKKMENSQRPMLLFLGICIFSLQWMLTHQEVNVALGGIATQSSVYLNSFPASFAIDGNRASILNSYSCTHTNCDYNPWWRVDLLAVYDIKYVIVMNRGDGYTDRINGAEIHIGNSLVNNGNNNPRCVVISSIPAGASANYTCKMRGRYVNIIIPNVSQYLTVCEVEVYGVPVHSKRAFLRLKFNSSEDLMNPTVRDKVLQKMISANVQPSMLQIRWTKEPEVETET</sequence>
<protein>
    <submittedName>
        <fullName evidence="12">Fucolectin-like</fullName>
    </submittedName>
</protein>
<evidence type="ECO:0000313" key="11">
    <source>
        <dbReference type="Proteomes" id="UP000221080"/>
    </source>
</evidence>
<evidence type="ECO:0000256" key="7">
    <source>
        <dbReference type="ARBA" id="ARBA00022734"/>
    </source>
</evidence>
<dbReference type="GO" id="GO:0046872">
    <property type="term" value="F:metal ion binding"/>
    <property type="evidence" value="ECO:0007669"/>
    <property type="project" value="UniProtKB-KW"/>
</dbReference>
<keyword evidence="5" id="KW-0964">Secreted</keyword>
<evidence type="ECO:0000256" key="6">
    <source>
        <dbReference type="ARBA" id="ARBA00022723"/>
    </source>
</evidence>
<dbReference type="GO" id="GO:0001868">
    <property type="term" value="P:regulation of complement activation, lectin pathway"/>
    <property type="evidence" value="ECO:0007669"/>
    <property type="project" value="UniProtKB-ARBA"/>
</dbReference>
<evidence type="ECO:0000256" key="8">
    <source>
        <dbReference type="ARBA" id="ARBA00022837"/>
    </source>
</evidence>
<keyword evidence="7" id="KW-0430">Lectin</keyword>
<dbReference type="PANTHER" id="PTHR45713">
    <property type="entry name" value="FTP DOMAIN-CONTAINING PROTEIN"/>
    <property type="match status" value="1"/>
</dbReference>
<dbReference type="Gene3D" id="2.60.120.260">
    <property type="entry name" value="Galactose-binding domain-like"/>
    <property type="match status" value="1"/>
</dbReference>
<evidence type="ECO:0000256" key="1">
    <source>
        <dbReference type="ARBA" id="ARBA00002219"/>
    </source>
</evidence>
<dbReference type="PANTHER" id="PTHR45713:SF8">
    <property type="entry name" value="SI:CH211-215K15.4"/>
    <property type="match status" value="1"/>
</dbReference>
<accession>A0A2D0QE91</accession>
<keyword evidence="9" id="KW-1015">Disulfide bond</keyword>
<dbReference type="Proteomes" id="UP000221080">
    <property type="component" value="Chromosome 29"/>
</dbReference>
<dbReference type="InterPro" id="IPR051941">
    <property type="entry name" value="BG_Antigen-Binding_Lectin"/>
</dbReference>
<dbReference type="GO" id="GO:0005576">
    <property type="term" value="C:extracellular region"/>
    <property type="evidence" value="ECO:0007669"/>
    <property type="project" value="UniProtKB-SubCell"/>
</dbReference>
<dbReference type="GeneID" id="128628625"/>
<keyword evidence="8" id="KW-0106">Calcium</keyword>
<evidence type="ECO:0000256" key="9">
    <source>
        <dbReference type="ARBA" id="ARBA00023157"/>
    </source>
</evidence>
<gene>
    <name evidence="12" type="primary">LOC128628625</name>
</gene>
<dbReference type="SUPFAM" id="SSF49785">
    <property type="entry name" value="Galactose-binding domain-like"/>
    <property type="match status" value="1"/>
</dbReference>
<dbReference type="InterPro" id="IPR006585">
    <property type="entry name" value="FTP1"/>
</dbReference>
<comment type="subunit">
    <text evidence="4">Homotrimer.</text>
</comment>
<organism evidence="11 12">
    <name type="scientific">Ictalurus punctatus</name>
    <name type="common">Channel catfish</name>
    <name type="synonym">Silurus punctatus</name>
    <dbReference type="NCBI Taxonomy" id="7998"/>
    <lineage>
        <taxon>Eukaryota</taxon>
        <taxon>Metazoa</taxon>
        <taxon>Chordata</taxon>
        <taxon>Craniata</taxon>
        <taxon>Vertebrata</taxon>
        <taxon>Euteleostomi</taxon>
        <taxon>Actinopterygii</taxon>
        <taxon>Neopterygii</taxon>
        <taxon>Teleostei</taxon>
        <taxon>Ostariophysi</taxon>
        <taxon>Siluriformes</taxon>
        <taxon>Ictaluridae</taxon>
        <taxon>Ictalurus</taxon>
    </lineage>
</organism>
<name>A0A2D0QE91_ICTPU</name>
<keyword evidence="11" id="KW-1185">Reference proteome</keyword>
<keyword evidence="6" id="KW-0479">Metal-binding</keyword>
<evidence type="ECO:0000256" key="3">
    <source>
        <dbReference type="ARBA" id="ARBA00010147"/>
    </source>
</evidence>
<dbReference type="InterPro" id="IPR008979">
    <property type="entry name" value="Galactose-bd-like_sf"/>
</dbReference>
<dbReference type="OrthoDB" id="547680at2759"/>
<evidence type="ECO:0000313" key="12">
    <source>
        <dbReference type="RefSeq" id="XP_017316998.1"/>
    </source>
</evidence>
<reference evidence="11" key="1">
    <citation type="journal article" date="2016" name="Nat. Commun.">
        <title>The channel catfish genome sequence provides insights into the evolution of scale formation in teleosts.</title>
        <authorList>
            <person name="Liu Z."/>
            <person name="Liu S."/>
            <person name="Yao J."/>
            <person name="Bao L."/>
            <person name="Zhang J."/>
            <person name="Li Y."/>
            <person name="Jiang C."/>
            <person name="Sun L."/>
            <person name="Wang R."/>
            <person name="Zhang Y."/>
            <person name="Zhou T."/>
            <person name="Zeng Q."/>
            <person name="Fu Q."/>
            <person name="Gao S."/>
            <person name="Li N."/>
            <person name="Koren S."/>
            <person name="Jiang Y."/>
            <person name="Zimin A."/>
            <person name="Xu P."/>
            <person name="Phillippy A.M."/>
            <person name="Geng X."/>
            <person name="Song L."/>
            <person name="Sun F."/>
            <person name="Li C."/>
            <person name="Wang X."/>
            <person name="Chen A."/>
            <person name="Jin Y."/>
            <person name="Yuan Z."/>
            <person name="Yang Y."/>
            <person name="Tan S."/>
            <person name="Peatman E."/>
            <person name="Lu J."/>
            <person name="Qin Z."/>
            <person name="Dunham R."/>
            <person name="Li Z."/>
            <person name="Sonstegard T."/>
            <person name="Feng J."/>
            <person name="Danzmann R.G."/>
            <person name="Schroeder S."/>
            <person name="Scheffler B."/>
            <person name="Duke M.V."/>
            <person name="Ballard L."/>
            <person name="Kucuktas H."/>
            <person name="Kaltenboeck L."/>
            <person name="Liu H."/>
            <person name="Armbruster J."/>
            <person name="Xie Y."/>
            <person name="Kirby M.L."/>
            <person name="Tian Y."/>
            <person name="Flanagan M.E."/>
            <person name="Mu W."/>
            <person name="Waldbieser G.C."/>
        </authorList>
    </citation>
    <scope>NUCLEOTIDE SEQUENCE [LARGE SCALE GENOMIC DNA]</scope>
    <source>
        <strain evidence="11">SDA103</strain>
    </source>
</reference>
<dbReference type="KEGG" id="ipu:128628625"/>
<evidence type="ECO:0000256" key="4">
    <source>
        <dbReference type="ARBA" id="ARBA00011233"/>
    </source>
</evidence>
<feature type="domain" description="Fucolectin tachylectin-4 pentraxin-1" evidence="10">
    <location>
        <begin position="35"/>
        <end position="178"/>
    </location>
</feature>
<reference evidence="12" key="2">
    <citation type="submission" date="2025-08" db="UniProtKB">
        <authorList>
            <consortium name="RefSeq"/>
        </authorList>
    </citation>
    <scope>IDENTIFICATION</scope>
    <source>
        <tissue evidence="12">Blood</tissue>
    </source>
</reference>
<comment type="subcellular location">
    <subcellularLocation>
        <location evidence="2">Secreted</location>
    </subcellularLocation>
</comment>
<dbReference type="GO" id="GO:0010185">
    <property type="term" value="P:regulation of cellular defense response"/>
    <property type="evidence" value="ECO:0007669"/>
    <property type="project" value="UniProtKB-ARBA"/>
</dbReference>
<comment type="function">
    <text evidence="1">Acts as a defensive agent. Recognizes blood group fucosylated oligosaccharides including A, B, H and Lewis B-type antigens. Does not recognize Lewis A antigen and has low affinity for monovalent haptens.</text>
</comment>
<dbReference type="RefSeq" id="XP_017316998.1">
    <property type="nucleotide sequence ID" value="XM_017461509.3"/>
</dbReference>
<comment type="similarity">
    <text evidence="3">Belongs to the fucolectin family.</text>
</comment>
<dbReference type="AlphaFoldDB" id="A0A2D0QE91"/>
<proteinExistence type="inferred from homology"/>
<dbReference type="SMART" id="SM00607">
    <property type="entry name" value="FTP"/>
    <property type="match status" value="1"/>
</dbReference>
<evidence type="ECO:0000259" key="10">
    <source>
        <dbReference type="SMART" id="SM00607"/>
    </source>
</evidence>
<dbReference type="Pfam" id="PF22633">
    <property type="entry name" value="F5_F8_type_C_2"/>
    <property type="match status" value="1"/>
</dbReference>